<accession>A0ABD1E2H4</accession>
<protein>
    <submittedName>
        <fullName evidence="1">Uncharacterized protein</fullName>
    </submittedName>
</protein>
<reference evidence="1 2" key="1">
    <citation type="submission" date="2024-05" db="EMBL/GenBank/DDBJ databases">
        <title>Genetic variation in Jamaican populations of the coffee berry borer (Hypothenemus hampei).</title>
        <authorList>
            <person name="Errbii M."/>
            <person name="Myrie A."/>
        </authorList>
    </citation>
    <scope>NUCLEOTIDE SEQUENCE [LARGE SCALE GENOMIC DNA]</scope>
    <source>
        <strain evidence="1">JA-Hopewell-2020-01-JO</strain>
        <tissue evidence="1">Whole body</tissue>
    </source>
</reference>
<comment type="caution">
    <text evidence="1">The sequence shown here is derived from an EMBL/GenBank/DDBJ whole genome shotgun (WGS) entry which is preliminary data.</text>
</comment>
<proteinExistence type="predicted"/>
<dbReference type="EMBL" id="JBDJPC010000013">
    <property type="protein sequence ID" value="KAL1488780.1"/>
    <property type="molecule type" value="Genomic_DNA"/>
</dbReference>
<dbReference type="AlphaFoldDB" id="A0ABD1E2H4"/>
<name>A0ABD1E2H4_HYPHA</name>
<keyword evidence="2" id="KW-1185">Reference proteome</keyword>
<dbReference type="Proteomes" id="UP001566132">
    <property type="component" value="Unassembled WGS sequence"/>
</dbReference>
<evidence type="ECO:0000313" key="2">
    <source>
        <dbReference type="Proteomes" id="UP001566132"/>
    </source>
</evidence>
<evidence type="ECO:0000313" key="1">
    <source>
        <dbReference type="EMBL" id="KAL1488780.1"/>
    </source>
</evidence>
<organism evidence="1 2">
    <name type="scientific">Hypothenemus hampei</name>
    <name type="common">Coffee berry borer</name>
    <dbReference type="NCBI Taxonomy" id="57062"/>
    <lineage>
        <taxon>Eukaryota</taxon>
        <taxon>Metazoa</taxon>
        <taxon>Ecdysozoa</taxon>
        <taxon>Arthropoda</taxon>
        <taxon>Hexapoda</taxon>
        <taxon>Insecta</taxon>
        <taxon>Pterygota</taxon>
        <taxon>Neoptera</taxon>
        <taxon>Endopterygota</taxon>
        <taxon>Coleoptera</taxon>
        <taxon>Polyphaga</taxon>
        <taxon>Cucujiformia</taxon>
        <taxon>Curculionidae</taxon>
        <taxon>Scolytinae</taxon>
        <taxon>Hypothenemus</taxon>
    </lineage>
</organism>
<gene>
    <name evidence="1" type="ORF">ABEB36_014578</name>
</gene>
<sequence>MPSRKSCCVPGCEANRINVKKVSMRVLPIKDPEIWQDFLDHLGQNISNLRSFMQVNNFVAFRKFIGNCNNNTGFSTLASSHHIMTQSKFAP</sequence>